<gene>
    <name evidence="3" type="ORF">F5147DRAFT_784422</name>
</gene>
<dbReference type="RefSeq" id="XP_041284122.1">
    <property type="nucleotide sequence ID" value="XM_041442856.1"/>
</dbReference>
<feature type="region of interest" description="Disordered" evidence="1">
    <location>
        <begin position="80"/>
        <end position="190"/>
    </location>
</feature>
<comment type="caution">
    <text evidence="3">The sequence shown here is derived from an EMBL/GenBank/DDBJ whole genome shotgun (WGS) entry which is preliminary data.</text>
</comment>
<feature type="non-terminal residue" evidence="3">
    <location>
        <position position="294"/>
    </location>
</feature>
<feature type="domain" description="C2H2-type" evidence="2">
    <location>
        <begin position="75"/>
        <end position="98"/>
    </location>
</feature>
<dbReference type="Proteomes" id="UP000823399">
    <property type="component" value="Unassembled WGS sequence"/>
</dbReference>
<dbReference type="OrthoDB" id="2686241at2759"/>
<feature type="compositionally biased region" description="Polar residues" evidence="1">
    <location>
        <begin position="81"/>
        <end position="91"/>
    </location>
</feature>
<feature type="domain" description="C2H2-type" evidence="2">
    <location>
        <begin position="31"/>
        <end position="56"/>
    </location>
</feature>
<dbReference type="InterPro" id="IPR013087">
    <property type="entry name" value="Znf_C2H2_type"/>
</dbReference>
<dbReference type="GeneID" id="64705115"/>
<dbReference type="SMART" id="SM00355">
    <property type="entry name" value="ZnF_C2H2"/>
    <property type="match status" value="2"/>
</dbReference>
<dbReference type="Gene3D" id="3.30.160.60">
    <property type="entry name" value="Classic Zinc Finger"/>
    <property type="match status" value="1"/>
</dbReference>
<evidence type="ECO:0000313" key="3">
    <source>
        <dbReference type="EMBL" id="KAG2080239.1"/>
    </source>
</evidence>
<sequence>MAIMGYSSVGYMNRVVIFMQTHSHSFSPAMPRCTTVGCTYFAKDPRLLNKHVRAAHTEFAFVGGLKLRRHSDGSFHCPACNKSSPDPLTLSTHHKREHLPADDPPLNLDQADLNDDGLEGGGSPNHEEEGSRPANQSRSPHPTPPIRDELPSPATSRKRRRSKNHASNQVPRGVVSVPSDTAEPTAIPTLSPADSRTAIAALHGISFIVDPTYKLAICIDCEIAVPAKHVRGHAVGQHSFKAPPQDELDANLASLGCVDKFVRPLETIAPIVGLKLLKGLMCTVDGCKHLTAAT</sequence>
<evidence type="ECO:0000256" key="1">
    <source>
        <dbReference type="SAM" id="MobiDB-lite"/>
    </source>
</evidence>
<reference evidence="3" key="1">
    <citation type="journal article" date="2020" name="New Phytol.">
        <title>Comparative genomics reveals dynamic genome evolution in host specialist ectomycorrhizal fungi.</title>
        <authorList>
            <person name="Lofgren L.A."/>
            <person name="Nguyen N.H."/>
            <person name="Vilgalys R."/>
            <person name="Ruytinx J."/>
            <person name="Liao H.L."/>
            <person name="Branco S."/>
            <person name="Kuo A."/>
            <person name="LaButti K."/>
            <person name="Lipzen A."/>
            <person name="Andreopoulos W."/>
            <person name="Pangilinan J."/>
            <person name="Riley R."/>
            <person name="Hundley H."/>
            <person name="Na H."/>
            <person name="Barry K."/>
            <person name="Grigoriev I.V."/>
            <person name="Stajich J.E."/>
            <person name="Kennedy P.G."/>
        </authorList>
    </citation>
    <scope>NUCLEOTIDE SEQUENCE</scope>
    <source>
        <strain evidence="3">FC423</strain>
    </source>
</reference>
<proteinExistence type="predicted"/>
<evidence type="ECO:0000313" key="4">
    <source>
        <dbReference type="Proteomes" id="UP000823399"/>
    </source>
</evidence>
<keyword evidence="4" id="KW-1185">Reference proteome</keyword>
<organism evidence="3 4">
    <name type="scientific">Suillus discolor</name>
    <dbReference type="NCBI Taxonomy" id="1912936"/>
    <lineage>
        <taxon>Eukaryota</taxon>
        <taxon>Fungi</taxon>
        <taxon>Dikarya</taxon>
        <taxon>Basidiomycota</taxon>
        <taxon>Agaricomycotina</taxon>
        <taxon>Agaricomycetes</taxon>
        <taxon>Agaricomycetidae</taxon>
        <taxon>Boletales</taxon>
        <taxon>Suillineae</taxon>
        <taxon>Suillaceae</taxon>
        <taxon>Suillus</taxon>
    </lineage>
</organism>
<dbReference type="EMBL" id="JABBWM010000567">
    <property type="protein sequence ID" value="KAG2080239.1"/>
    <property type="molecule type" value="Genomic_DNA"/>
</dbReference>
<evidence type="ECO:0000259" key="2">
    <source>
        <dbReference type="SMART" id="SM00355"/>
    </source>
</evidence>
<accession>A0A9P7ERE5</accession>
<name>A0A9P7ERE5_9AGAM</name>
<protein>
    <recommendedName>
        <fullName evidence="2">C2H2-type domain-containing protein</fullName>
    </recommendedName>
</protein>
<dbReference type="AlphaFoldDB" id="A0A9P7ERE5"/>